<organism evidence="1 2">
    <name type="scientific">Lutimaribacter degradans</name>
    <dbReference type="NCBI Taxonomy" id="2945989"/>
    <lineage>
        <taxon>Bacteria</taxon>
        <taxon>Pseudomonadati</taxon>
        <taxon>Pseudomonadota</taxon>
        <taxon>Alphaproteobacteria</taxon>
        <taxon>Rhodobacterales</taxon>
        <taxon>Roseobacteraceae</taxon>
        <taxon>Lutimaribacter</taxon>
    </lineage>
</organism>
<dbReference type="EC" id="1.17.1.4" evidence="1"/>
<protein>
    <submittedName>
        <fullName evidence="1">Xanthine dehydrogenase small subunit</fullName>
        <ecNumber evidence="1">1.17.1.4</ecNumber>
    </submittedName>
</protein>
<accession>A0ACC5ZZN4</accession>
<dbReference type="EMBL" id="JAMQGO010000014">
    <property type="protein sequence ID" value="MCM2563653.1"/>
    <property type="molecule type" value="Genomic_DNA"/>
</dbReference>
<keyword evidence="1" id="KW-0560">Oxidoreductase</keyword>
<dbReference type="Proteomes" id="UP001203036">
    <property type="component" value="Unassembled WGS sequence"/>
</dbReference>
<evidence type="ECO:0000313" key="1">
    <source>
        <dbReference type="EMBL" id="MCM2563653.1"/>
    </source>
</evidence>
<name>A0ACC5ZZN4_9RHOB</name>
<comment type="caution">
    <text evidence="1">The sequence shown here is derived from an EMBL/GenBank/DDBJ whole genome shotgun (WGS) entry which is preliminary data.</text>
</comment>
<reference evidence="1" key="1">
    <citation type="submission" date="2022-06" db="EMBL/GenBank/DDBJ databases">
        <title>Lutimaribacter sp. EGI FJ00013, a novel bacterium isolated from a salt lake sediment enrichment.</title>
        <authorList>
            <person name="Gao L."/>
            <person name="Fang B.-Z."/>
            <person name="Li W.-J."/>
        </authorList>
    </citation>
    <scope>NUCLEOTIDE SEQUENCE</scope>
    <source>
        <strain evidence="1">EGI FJ00013</strain>
    </source>
</reference>
<keyword evidence="2" id="KW-1185">Reference proteome</keyword>
<proteinExistence type="predicted"/>
<sequence>MDITFLLNGERVELRDINPLMTALDWLRDHRGLTATKEGCNEGDCGACTVMVTDERGARALNACILFLPQLHGKALRTVEGITAPDGSLHPVQQAMVDHHGSQCGFCTPGFIASMAAAHLNGDGDHETALAGNLCRCTGYAPILRAARAARSAPVPDHVKDDPDLISSDMSAGGGNQDDDGQPAPRQRWQPETADALAQVYAAHPDATLVAGATDVGLWVTKQLRQPDPVIFLNRCADLQQVEIDADKIRIGAGVTMDRVLTLMEAHHPSYAAMTRRYGSAQVRAAATIGGNIANGSPIGDNPPALIALGARLHLRHGDTRRDIALEDFFIDYGKQDRSKGEFVEAVTLPADAPVFRCYKISKRFDQDISALLGAFNIIPRDGTIASARIAFGGMAGVPKRATNAEQALAGQPWTLDSIRAAQAAMADDFTPLSDMRASAAYRLRVAQNLLERYFQDIAGTRTDLREVQP</sequence>
<gene>
    <name evidence="1" type="primary">xdhA</name>
    <name evidence="1" type="ORF">M8744_15970</name>
</gene>
<evidence type="ECO:0000313" key="2">
    <source>
        <dbReference type="Proteomes" id="UP001203036"/>
    </source>
</evidence>